<dbReference type="OrthoDB" id="2692106at2"/>
<name>A0A1G6GHL1_9BACI</name>
<organism evidence="1 2">
    <name type="scientific">Pelagirhabdus alkalitolerans</name>
    <dbReference type="NCBI Taxonomy" id="1612202"/>
    <lineage>
        <taxon>Bacteria</taxon>
        <taxon>Bacillati</taxon>
        <taxon>Bacillota</taxon>
        <taxon>Bacilli</taxon>
        <taxon>Bacillales</taxon>
        <taxon>Bacillaceae</taxon>
        <taxon>Pelagirhabdus</taxon>
    </lineage>
</organism>
<dbReference type="STRING" id="1612202.SAMN05421734_10186"/>
<evidence type="ECO:0000313" key="1">
    <source>
        <dbReference type="EMBL" id="SDB81379.1"/>
    </source>
</evidence>
<dbReference type="Pfam" id="PF22871">
    <property type="entry name" value="AimR"/>
    <property type="match status" value="1"/>
</dbReference>
<keyword evidence="2" id="KW-1185">Reference proteome</keyword>
<dbReference type="AlphaFoldDB" id="A0A1G6GHL1"/>
<dbReference type="Proteomes" id="UP000242949">
    <property type="component" value="Unassembled WGS sequence"/>
</dbReference>
<evidence type="ECO:0000313" key="2">
    <source>
        <dbReference type="Proteomes" id="UP000242949"/>
    </source>
</evidence>
<dbReference type="EMBL" id="FMYI01000001">
    <property type="protein sequence ID" value="SDB81379.1"/>
    <property type="molecule type" value="Genomic_DNA"/>
</dbReference>
<protein>
    <submittedName>
        <fullName evidence="1">Uncharacterized protein</fullName>
    </submittedName>
</protein>
<dbReference type="NCBIfam" id="NF038310">
    <property type="entry name" value="lysogeny_AimR"/>
    <property type="match status" value="1"/>
</dbReference>
<reference evidence="2" key="1">
    <citation type="submission" date="2016-09" db="EMBL/GenBank/DDBJ databases">
        <authorList>
            <person name="Varghese N."/>
            <person name="Submissions S."/>
        </authorList>
    </citation>
    <scope>NUCLEOTIDE SEQUENCE [LARGE SCALE GENOMIC DNA]</scope>
    <source>
        <strain evidence="2">S5</strain>
    </source>
</reference>
<dbReference type="InterPro" id="IPR047705">
    <property type="entry name" value="AimR-like"/>
</dbReference>
<gene>
    <name evidence="1" type="ORF">SAMN05421734_10186</name>
</gene>
<dbReference type="RefSeq" id="WP_090791683.1">
    <property type="nucleotide sequence ID" value="NZ_FMYI01000001.1"/>
</dbReference>
<sequence>MNQHAKTYRDIYQQGLERFSYWIELNVQQKNRPEALREFFVQASDPQDMRIGWEYLFMNGYYQDLKTLLSRNKHHVNSVNRQWAYLFDLMLTKEKRTLTHDQLLFETQKIKTDDPALKALIEFFVIAIHVDVFDFDAVANRLDDLLALFHQVSHRVLTPLLQYRLDRVLFMHHWKRNEMLLARKYGFRAFKNNHNHVHLANLHINLSLSYLFDDFESANYHLKEAEKMARENDITRIITMIEQQNRPFIYAHFNRPEGLTTPIKSEQAHLAMAGGDYETARQILSEFTEFTPFTHYYLGRAHHDYELLERSYDAFIEERSDHYFARLPLTAMQSM</sequence>
<proteinExistence type="predicted"/>
<accession>A0A1G6GHL1</accession>